<organism evidence="3 4">
    <name type="scientific">Lacticaseibacillus suilingensis</name>
    <dbReference type="NCBI Taxonomy" id="2799577"/>
    <lineage>
        <taxon>Bacteria</taxon>
        <taxon>Bacillati</taxon>
        <taxon>Bacillota</taxon>
        <taxon>Bacilli</taxon>
        <taxon>Lactobacillales</taxon>
        <taxon>Lactobacillaceae</taxon>
        <taxon>Lacticaseibacillus</taxon>
    </lineage>
</organism>
<dbReference type="PROSITE" id="PS50943">
    <property type="entry name" value="HTH_CROC1"/>
    <property type="match status" value="1"/>
</dbReference>
<dbReference type="Proteomes" id="UP001597199">
    <property type="component" value="Unassembled WGS sequence"/>
</dbReference>
<feature type="domain" description="HTH cro/C1-type" evidence="2">
    <location>
        <begin position="9"/>
        <end position="61"/>
    </location>
</feature>
<protein>
    <submittedName>
        <fullName evidence="3">Helix-turn-helix transcriptional regulator</fullName>
    </submittedName>
</protein>
<dbReference type="SUPFAM" id="SSF47413">
    <property type="entry name" value="lambda repressor-like DNA-binding domains"/>
    <property type="match status" value="1"/>
</dbReference>
<dbReference type="PANTHER" id="PTHR46558:SF13">
    <property type="entry name" value="HTH-TYPE TRANSCRIPTIONAL REGULATOR IMMR"/>
    <property type="match status" value="1"/>
</dbReference>
<evidence type="ECO:0000256" key="1">
    <source>
        <dbReference type="ARBA" id="ARBA00023125"/>
    </source>
</evidence>
<comment type="caution">
    <text evidence="3">The sequence shown here is derived from an EMBL/GenBank/DDBJ whole genome shotgun (WGS) entry which is preliminary data.</text>
</comment>
<dbReference type="PANTHER" id="PTHR46558">
    <property type="entry name" value="TRACRIPTIONAL REGULATORY PROTEIN-RELATED-RELATED"/>
    <property type="match status" value="1"/>
</dbReference>
<evidence type="ECO:0000259" key="2">
    <source>
        <dbReference type="PROSITE" id="PS50943"/>
    </source>
</evidence>
<dbReference type="Gene3D" id="1.10.260.40">
    <property type="entry name" value="lambda repressor-like DNA-binding domains"/>
    <property type="match status" value="1"/>
</dbReference>
<dbReference type="InterPro" id="IPR010982">
    <property type="entry name" value="Lambda_DNA-bd_dom_sf"/>
</dbReference>
<name>A0ABW4BET8_9LACO</name>
<accession>A0ABW4BET8</accession>
<reference evidence="4" key="1">
    <citation type="journal article" date="2019" name="Int. J. Syst. Evol. Microbiol.">
        <title>The Global Catalogue of Microorganisms (GCM) 10K type strain sequencing project: providing services to taxonomists for standard genome sequencing and annotation.</title>
        <authorList>
            <consortium name="The Broad Institute Genomics Platform"/>
            <consortium name="The Broad Institute Genome Sequencing Center for Infectious Disease"/>
            <person name="Wu L."/>
            <person name="Ma J."/>
        </authorList>
    </citation>
    <scope>NUCLEOTIDE SEQUENCE [LARGE SCALE GENOMIC DNA]</scope>
    <source>
        <strain evidence="4">CCM 9110</strain>
    </source>
</reference>
<sequence length="149" mass="16474">MQIGNQLFAARKSSGLSQEQVAAKLGVSRQTVSKWETDESLPDIYQAKRLANLYHLTLDELTTFDADVDALEEAITQTPAETVAKVDWTALWAKQYPILASYPAEVATAKYTAALEDLLRDLQSTYHYSDQDAGLVLKDILGKLIVPEA</sequence>
<evidence type="ECO:0000313" key="4">
    <source>
        <dbReference type="Proteomes" id="UP001597199"/>
    </source>
</evidence>
<gene>
    <name evidence="3" type="ORF">ACFQ41_02970</name>
</gene>
<dbReference type="Pfam" id="PF01381">
    <property type="entry name" value="HTH_3"/>
    <property type="match status" value="1"/>
</dbReference>
<dbReference type="InterPro" id="IPR001387">
    <property type="entry name" value="Cro/C1-type_HTH"/>
</dbReference>
<keyword evidence="1" id="KW-0238">DNA-binding</keyword>
<keyword evidence="4" id="KW-1185">Reference proteome</keyword>
<proteinExistence type="predicted"/>
<dbReference type="EMBL" id="JBHTOA010000016">
    <property type="protein sequence ID" value="MFD1398265.1"/>
    <property type="molecule type" value="Genomic_DNA"/>
</dbReference>
<dbReference type="CDD" id="cd00093">
    <property type="entry name" value="HTH_XRE"/>
    <property type="match status" value="1"/>
</dbReference>
<evidence type="ECO:0000313" key="3">
    <source>
        <dbReference type="EMBL" id="MFD1398265.1"/>
    </source>
</evidence>
<dbReference type="RefSeq" id="WP_204117871.1">
    <property type="nucleotide sequence ID" value="NZ_BOLV01000001.1"/>
</dbReference>
<dbReference type="SMART" id="SM00530">
    <property type="entry name" value="HTH_XRE"/>
    <property type="match status" value="1"/>
</dbReference>